<dbReference type="GO" id="GO:0016829">
    <property type="term" value="F:lyase activity"/>
    <property type="evidence" value="ECO:0007669"/>
    <property type="project" value="UniProtKB-KW"/>
</dbReference>
<dbReference type="InterPro" id="IPR001054">
    <property type="entry name" value="A/G_cyclase"/>
</dbReference>
<comment type="similarity">
    <text evidence="1">Belongs to the adenylyl cyclase class-3 family.</text>
</comment>
<gene>
    <name evidence="3" type="ORF">ACFQ07_14940</name>
</gene>
<dbReference type="CDD" id="cd07302">
    <property type="entry name" value="CHD"/>
    <property type="match status" value="1"/>
</dbReference>
<name>A0ABW3CHX6_9ACTN</name>
<dbReference type="Proteomes" id="UP001597083">
    <property type="component" value="Unassembled WGS sequence"/>
</dbReference>
<keyword evidence="4" id="KW-1185">Reference proteome</keyword>
<accession>A0ABW3CHX6</accession>
<dbReference type="Pfam" id="PF00211">
    <property type="entry name" value="Guanylate_cyc"/>
    <property type="match status" value="1"/>
</dbReference>
<keyword evidence="3" id="KW-0456">Lyase</keyword>
<proteinExistence type="inferred from homology"/>
<dbReference type="InterPro" id="IPR050697">
    <property type="entry name" value="Adenylyl/Guanylyl_Cyclase_3/4"/>
</dbReference>
<dbReference type="Gene3D" id="3.30.70.1230">
    <property type="entry name" value="Nucleotide cyclase"/>
    <property type="match status" value="1"/>
</dbReference>
<evidence type="ECO:0000259" key="2">
    <source>
        <dbReference type="PROSITE" id="PS50125"/>
    </source>
</evidence>
<protein>
    <submittedName>
        <fullName evidence="3">Adenylate/guanylate cyclase domain-containing protein</fullName>
        <ecNumber evidence="3">4.6.1.-</ecNumber>
    </submittedName>
</protein>
<dbReference type="InterPro" id="IPR029787">
    <property type="entry name" value="Nucleotide_cyclase"/>
</dbReference>
<comment type="caution">
    <text evidence="3">The sequence shown here is derived from an EMBL/GenBank/DDBJ whole genome shotgun (WGS) entry which is preliminary data.</text>
</comment>
<feature type="domain" description="Guanylate cyclase" evidence="2">
    <location>
        <begin position="13"/>
        <end position="122"/>
    </location>
</feature>
<evidence type="ECO:0000313" key="3">
    <source>
        <dbReference type="EMBL" id="MFD0853530.1"/>
    </source>
</evidence>
<dbReference type="SUPFAM" id="SSF55073">
    <property type="entry name" value="Nucleotide cyclase"/>
    <property type="match status" value="1"/>
</dbReference>
<feature type="non-terminal residue" evidence="3">
    <location>
        <position position="1"/>
    </location>
</feature>
<dbReference type="EC" id="4.6.1.-" evidence="3"/>
<organism evidence="3 4">
    <name type="scientific">Actinomadura adrarensis</name>
    <dbReference type="NCBI Taxonomy" id="1819600"/>
    <lineage>
        <taxon>Bacteria</taxon>
        <taxon>Bacillati</taxon>
        <taxon>Actinomycetota</taxon>
        <taxon>Actinomycetes</taxon>
        <taxon>Streptosporangiales</taxon>
        <taxon>Thermomonosporaceae</taxon>
        <taxon>Actinomadura</taxon>
    </lineage>
</organism>
<evidence type="ECO:0000256" key="1">
    <source>
        <dbReference type="ARBA" id="ARBA00005381"/>
    </source>
</evidence>
<evidence type="ECO:0000313" key="4">
    <source>
        <dbReference type="Proteomes" id="UP001597083"/>
    </source>
</evidence>
<reference evidence="4" key="1">
    <citation type="journal article" date="2019" name="Int. J. Syst. Evol. Microbiol.">
        <title>The Global Catalogue of Microorganisms (GCM) 10K type strain sequencing project: providing services to taxonomists for standard genome sequencing and annotation.</title>
        <authorList>
            <consortium name="The Broad Institute Genomics Platform"/>
            <consortium name="The Broad Institute Genome Sequencing Center for Infectious Disease"/>
            <person name="Wu L."/>
            <person name="Ma J."/>
        </authorList>
    </citation>
    <scope>NUCLEOTIDE SEQUENCE [LARGE SCALE GENOMIC DNA]</scope>
    <source>
        <strain evidence="4">JCM 31696</strain>
    </source>
</reference>
<dbReference type="PROSITE" id="PS50125">
    <property type="entry name" value="GUANYLATE_CYCLASE_2"/>
    <property type="match status" value="1"/>
</dbReference>
<dbReference type="EMBL" id="JBHTIR010002244">
    <property type="protein sequence ID" value="MFD0853530.1"/>
    <property type="molecule type" value="Genomic_DNA"/>
</dbReference>
<dbReference type="PANTHER" id="PTHR43081:SF19">
    <property type="entry name" value="PH-SENSITIVE ADENYLATE CYCLASE RV1264"/>
    <property type="match status" value="1"/>
</dbReference>
<dbReference type="PANTHER" id="PTHR43081">
    <property type="entry name" value="ADENYLATE CYCLASE, TERMINAL-DIFFERENTIATION SPECIFIC-RELATED"/>
    <property type="match status" value="1"/>
</dbReference>
<sequence>AAADPATGSALLGVGFADIVSFTRLSRRMEGTALADFVERFESTTTALVAELGGRVIKTLGDEVLFVTEDPVAATEMALSVATLSEDDPEFPRVRVGIAYGEVISRLGDVFGTPVNMAARLTAIAHPGTVLCDPSLADALPDDVYSVQHLRPRPLQGLGRVRPTVVRHRRQRNHT</sequence>